<proteinExistence type="predicted"/>
<dbReference type="Gene3D" id="3.30.720.100">
    <property type="match status" value="1"/>
</dbReference>
<feature type="domain" description="PhnB-like" evidence="1">
    <location>
        <begin position="17"/>
        <end position="144"/>
    </location>
</feature>
<dbReference type="InterPro" id="IPR029068">
    <property type="entry name" value="Glyas_Bleomycin-R_OHBP_Dase"/>
</dbReference>
<dbReference type="InterPro" id="IPR028973">
    <property type="entry name" value="PhnB-like"/>
</dbReference>
<protein>
    <recommendedName>
        <fullName evidence="1">PhnB-like domain-containing protein</fullName>
    </recommendedName>
</protein>
<dbReference type="AlphaFoldDB" id="A0A268NXG5"/>
<reference evidence="2 3" key="1">
    <citation type="submission" date="2017-07" db="EMBL/GenBank/DDBJ databases">
        <title>Isolation and whole genome analysis of endospore-forming bacteria from heroin.</title>
        <authorList>
            <person name="Kalinowski J."/>
            <person name="Ahrens B."/>
            <person name="Al-Dilaimi A."/>
            <person name="Winkler A."/>
            <person name="Wibberg D."/>
            <person name="Schleenbecker U."/>
            <person name="Ruckert C."/>
            <person name="Wolfel R."/>
            <person name="Grass G."/>
        </authorList>
    </citation>
    <scope>NUCLEOTIDE SEQUENCE [LARGE SCALE GENOMIC DNA]</scope>
    <source>
        <strain evidence="2 3">7539</strain>
    </source>
</reference>
<dbReference type="EMBL" id="NPCC01000023">
    <property type="protein sequence ID" value="PAE88217.1"/>
    <property type="molecule type" value="Genomic_DNA"/>
</dbReference>
<comment type="caution">
    <text evidence="2">The sequence shown here is derived from an EMBL/GenBank/DDBJ whole genome shotgun (WGS) entry which is preliminary data.</text>
</comment>
<sequence length="316" mass="36456">MAGQCRHKRGGITLNNQQIVPHLWFDKEAVEAAEFYVSIFPEGRITSKTTLRNTPSGDCDEVCFEIAGFSFMAISAGPYFQFNPSISFLLNFQPSKDAYTREKLDELWGKLSEGGTVLMPLQEYPFSKRYGWIQDKYGVTWQLILCDPGDEERPFMIPAMMFVGDVWGKAEEARDFYVSVFANSRLGEIEHYSAGMEPDKEGTVMYADYQLANQWFVAMDSAEPHSFRFNEAISLLIRCENQDEIDYYWDKLSTDPKAEQCGWLKDKYGVSWQVWPTVLGEMMETGTRAQQERLTKTFLQMKKFNIEELKNSFEGK</sequence>
<evidence type="ECO:0000313" key="2">
    <source>
        <dbReference type="EMBL" id="PAE88217.1"/>
    </source>
</evidence>
<evidence type="ECO:0000259" key="1">
    <source>
        <dbReference type="Pfam" id="PF06983"/>
    </source>
</evidence>
<name>A0A268NXG5_SHOCL</name>
<gene>
    <name evidence="2" type="ORF">CHH72_14575</name>
</gene>
<feature type="domain" description="PhnB-like" evidence="1">
    <location>
        <begin position="156"/>
        <end position="274"/>
    </location>
</feature>
<accession>A0A268NXG5</accession>
<dbReference type="Proteomes" id="UP000216207">
    <property type="component" value="Unassembled WGS sequence"/>
</dbReference>
<dbReference type="Gene3D" id="3.10.180.10">
    <property type="entry name" value="2,3-Dihydroxybiphenyl 1,2-Dioxygenase, domain 1"/>
    <property type="match status" value="1"/>
</dbReference>
<dbReference type="PANTHER" id="PTHR33990">
    <property type="entry name" value="PROTEIN YJDN-RELATED"/>
    <property type="match status" value="1"/>
</dbReference>
<dbReference type="CDD" id="cd06588">
    <property type="entry name" value="PhnB_like"/>
    <property type="match status" value="2"/>
</dbReference>
<organism evidence="2 3">
    <name type="scientific">Shouchella clausii</name>
    <name type="common">Alkalihalobacillus clausii</name>
    <dbReference type="NCBI Taxonomy" id="79880"/>
    <lineage>
        <taxon>Bacteria</taxon>
        <taxon>Bacillati</taxon>
        <taxon>Bacillota</taxon>
        <taxon>Bacilli</taxon>
        <taxon>Bacillales</taxon>
        <taxon>Bacillaceae</taxon>
        <taxon>Shouchella</taxon>
    </lineage>
</organism>
<dbReference type="Pfam" id="PF06983">
    <property type="entry name" value="3-dmu-9_3-mt"/>
    <property type="match status" value="2"/>
</dbReference>
<dbReference type="Gene3D" id="3.30.720.110">
    <property type="match status" value="1"/>
</dbReference>
<dbReference type="SUPFAM" id="SSF54593">
    <property type="entry name" value="Glyoxalase/Bleomycin resistance protein/Dihydroxybiphenyl dioxygenase"/>
    <property type="match status" value="2"/>
</dbReference>
<evidence type="ECO:0000313" key="3">
    <source>
        <dbReference type="Proteomes" id="UP000216207"/>
    </source>
</evidence>